<name>A0A2K3DST5_CHLRE</name>
<evidence type="ECO:0000313" key="1">
    <source>
        <dbReference type="EMBL" id="PNW83599.1"/>
    </source>
</evidence>
<dbReference type="ExpressionAtlas" id="A0A2K3DST5">
    <property type="expression patterns" value="baseline"/>
</dbReference>
<protein>
    <submittedName>
        <fullName evidence="1">Uncharacterized protein</fullName>
    </submittedName>
</protein>
<gene>
    <name evidence="1" type="ORF">CHLRE_05g236450v5</name>
</gene>
<dbReference type="AlphaFoldDB" id="A0A2K3DST5"/>
<dbReference type="Proteomes" id="UP000006906">
    <property type="component" value="Chromosome 5"/>
</dbReference>
<accession>A0A2K3DST5</accession>
<dbReference type="EMBL" id="CM008966">
    <property type="protein sequence ID" value="PNW83599.1"/>
    <property type="molecule type" value="Genomic_DNA"/>
</dbReference>
<evidence type="ECO:0000313" key="2">
    <source>
        <dbReference type="Proteomes" id="UP000006906"/>
    </source>
</evidence>
<dbReference type="Gramene" id="PNW83599">
    <property type="protein sequence ID" value="PNW83599"/>
    <property type="gene ID" value="CHLRE_05g236450v5"/>
</dbReference>
<reference evidence="1 2" key="1">
    <citation type="journal article" date="2007" name="Science">
        <title>The Chlamydomonas genome reveals the evolution of key animal and plant functions.</title>
        <authorList>
            <person name="Merchant S.S."/>
            <person name="Prochnik S.E."/>
            <person name="Vallon O."/>
            <person name="Harris E.H."/>
            <person name="Karpowicz S.J."/>
            <person name="Witman G.B."/>
            <person name="Terry A."/>
            <person name="Salamov A."/>
            <person name="Fritz-Laylin L.K."/>
            <person name="Marechal-Drouard L."/>
            <person name="Marshall W.F."/>
            <person name="Qu L.H."/>
            <person name="Nelson D.R."/>
            <person name="Sanderfoot A.A."/>
            <person name="Spalding M.H."/>
            <person name="Kapitonov V.V."/>
            <person name="Ren Q."/>
            <person name="Ferris P."/>
            <person name="Lindquist E."/>
            <person name="Shapiro H."/>
            <person name="Lucas S.M."/>
            <person name="Grimwood J."/>
            <person name="Schmutz J."/>
            <person name="Cardol P."/>
            <person name="Cerutti H."/>
            <person name="Chanfreau G."/>
            <person name="Chen C.L."/>
            <person name="Cognat V."/>
            <person name="Croft M.T."/>
            <person name="Dent R."/>
            <person name="Dutcher S."/>
            <person name="Fernandez E."/>
            <person name="Fukuzawa H."/>
            <person name="Gonzalez-Ballester D."/>
            <person name="Gonzalez-Halphen D."/>
            <person name="Hallmann A."/>
            <person name="Hanikenne M."/>
            <person name="Hippler M."/>
            <person name="Inwood W."/>
            <person name="Jabbari K."/>
            <person name="Kalanon M."/>
            <person name="Kuras R."/>
            <person name="Lefebvre P.A."/>
            <person name="Lemaire S.D."/>
            <person name="Lobanov A.V."/>
            <person name="Lohr M."/>
            <person name="Manuell A."/>
            <person name="Meier I."/>
            <person name="Mets L."/>
            <person name="Mittag M."/>
            <person name="Mittelmeier T."/>
            <person name="Moroney J.V."/>
            <person name="Moseley J."/>
            <person name="Napoli C."/>
            <person name="Nedelcu A.M."/>
            <person name="Niyogi K."/>
            <person name="Novoselov S.V."/>
            <person name="Paulsen I.T."/>
            <person name="Pazour G."/>
            <person name="Purton S."/>
            <person name="Ral J.P."/>
            <person name="Riano-Pachon D.M."/>
            <person name="Riekhof W."/>
            <person name="Rymarquis L."/>
            <person name="Schroda M."/>
            <person name="Stern D."/>
            <person name="Umen J."/>
            <person name="Willows R."/>
            <person name="Wilson N."/>
            <person name="Zimmer S.L."/>
            <person name="Allmer J."/>
            <person name="Balk J."/>
            <person name="Bisova K."/>
            <person name="Chen C.J."/>
            <person name="Elias M."/>
            <person name="Gendler K."/>
            <person name="Hauser C."/>
            <person name="Lamb M.R."/>
            <person name="Ledford H."/>
            <person name="Long J.C."/>
            <person name="Minagawa J."/>
            <person name="Page M.D."/>
            <person name="Pan J."/>
            <person name="Pootakham W."/>
            <person name="Roje S."/>
            <person name="Rose A."/>
            <person name="Stahlberg E."/>
            <person name="Terauchi A.M."/>
            <person name="Yang P."/>
            <person name="Ball S."/>
            <person name="Bowler C."/>
            <person name="Dieckmann C.L."/>
            <person name="Gladyshev V.N."/>
            <person name="Green P."/>
            <person name="Jorgensen R."/>
            <person name="Mayfield S."/>
            <person name="Mueller-Roeber B."/>
            <person name="Rajamani S."/>
            <person name="Sayre R.T."/>
            <person name="Brokstein P."/>
            <person name="Dubchak I."/>
            <person name="Goodstein D."/>
            <person name="Hornick L."/>
            <person name="Huang Y.W."/>
            <person name="Jhaveri J."/>
            <person name="Luo Y."/>
            <person name="Martinez D."/>
            <person name="Ngau W.C."/>
            <person name="Otillar B."/>
            <person name="Poliakov A."/>
            <person name="Porter A."/>
            <person name="Szajkowski L."/>
            <person name="Werner G."/>
            <person name="Zhou K."/>
            <person name="Grigoriev I.V."/>
            <person name="Rokhsar D.S."/>
            <person name="Grossman A.R."/>
        </authorList>
    </citation>
    <scope>NUCLEOTIDE SEQUENCE [LARGE SCALE GENOMIC DNA]</scope>
    <source>
        <strain evidence="2">CC-503</strain>
    </source>
</reference>
<sequence>MGALQALGSRRCAPAAVAAVTDRCLGLRRGAACGLEAVSAATAGSSSSSSNIRATEQWRPLMEEQPLALAAVVFLKGPLAALSELPPAQLAADVTALLRPQADVGAAAGGGRGGSR</sequence>
<dbReference type="GeneID" id="66053384"/>
<keyword evidence="2" id="KW-1185">Reference proteome</keyword>
<proteinExistence type="predicted"/>
<organism evidence="1 2">
    <name type="scientific">Chlamydomonas reinhardtii</name>
    <name type="common">Chlamydomonas smithii</name>
    <dbReference type="NCBI Taxonomy" id="3055"/>
    <lineage>
        <taxon>Eukaryota</taxon>
        <taxon>Viridiplantae</taxon>
        <taxon>Chlorophyta</taxon>
        <taxon>core chlorophytes</taxon>
        <taxon>Chlorophyceae</taxon>
        <taxon>CS clade</taxon>
        <taxon>Chlamydomonadales</taxon>
        <taxon>Chlamydomonadaceae</taxon>
        <taxon>Chlamydomonas</taxon>
    </lineage>
</organism>
<dbReference type="RefSeq" id="XP_042924829.1">
    <property type="nucleotide sequence ID" value="XM_043062266.1"/>
</dbReference>